<name>A0A8X7STB9_9BASI</name>
<dbReference type="Proteomes" id="UP000077684">
    <property type="component" value="Unassembled WGS sequence"/>
</dbReference>
<proteinExistence type="predicted"/>
<evidence type="ECO:0000256" key="1">
    <source>
        <dbReference type="SAM" id="MobiDB-lite"/>
    </source>
</evidence>
<feature type="region of interest" description="Disordered" evidence="1">
    <location>
        <begin position="84"/>
        <end position="107"/>
    </location>
</feature>
<feature type="compositionally biased region" description="Polar residues" evidence="1">
    <location>
        <begin position="85"/>
        <end position="106"/>
    </location>
</feature>
<organism evidence="2 3">
    <name type="scientific">Tilletia controversa</name>
    <name type="common">dwarf bunt fungus</name>
    <dbReference type="NCBI Taxonomy" id="13291"/>
    <lineage>
        <taxon>Eukaryota</taxon>
        <taxon>Fungi</taxon>
        <taxon>Dikarya</taxon>
        <taxon>Basidiomycota</taxon>
        <taxon>Ustilaginomycotina</taxon>
        <taxon>Exobasidiomycetes</taxon>
        <taxon>Tilletiales</taxon>
        <taxon>Tilletiaceae</taxon>
        <taxon>Tilletia</taxon>
    </lineage>
</organism>
<accession>A0A8X7STB9</accession>
<comment type="caution">
    <text evidence="2">The sequence shown here is derived from an EMBL/GenBank/DDBJ whole genome shotgun (WGS) entry which is preliminary data.</text>
</comment>
<gene>
    <name evidence="2" type="ORF">A4X06_0g7843</name>
</gene>
<feature type="region of interest" description="Disordered" evidence="1">
    <location>
        <begin position="1"/>
        <end position="41"/>
    </location>
</feature>
<feature type="region of interest" description="Disordered" evidence="1">
    <location>
        <begin position="182"/>
        <end position="228"/>
    </location>
</feature>
<feature type="compositionally biased region" description="Low complexity" evidence="1">
    <location>
        <begin position="23"/>
        <end position="41"/>
    </location>
</feature>
<reference evidence="2" key="2">
    <citation type="journal article" date="2019" name="IMA Fungus">
        <title>Genome sequencing and comparison of five Tilletia species to identify candidate genes for the detection of regulated species infecting wheat.</title>
        <authorList>
            <person name="Nguyen H.D.T."/>
            <person name="Sultana T."/>
            <person name="Kesanakurti P."/>
            <person name="Hambleton S."/>
        </authorList>
    </citation>
    <scope>NUCLEOTIDE SEQUENCE</scope>
    <source>
        <strain evidence="2">DAOMC 236426</strain>
    </source>
</reference>
<dbReference type="AlphaFoldDB" id="A0A8X7STB9"/>
<sequence>MTRNGESHDPSPNQQSAYPHPLGSAAARGTGSGSDSPSSADALASRWLRWDSVIESLQKAALRSKPARTAVNGDVLLTARKLSVIPSNPSSDPPKSQSSETMTQVSRFPLKVDDAGSRRLWHTGRVSRCDPGSEPAQHWRLWDGRYFVGVIRTSFFLDAKIQCRIQKRELAVKEGERLRKAVEASAAGPASGSGTNGQASSSSATSTTVATNGGASAASASASTSATQ</sequence>
<evidence type="ECO:0000313" key="3">
    <source>
        <dbReference type="Proteomes" id="UP000077684"/>
    </source>
</evidence>
<evidence type="ECO:0000313" key="2">
    <source>
        <dbReference type="EMBL" id="KAE8240251.1"/>
    </source>
</evidence>
<protein>
    <submittedName>
        <fullName evidence="2">Uncharacterized protein</fullName>
    </submittedName>
</protein>
<keyword evidence="3" id="KW-1185">Reference proteome</keyword>
<reference evidence="2" key="1">
    <citation type="submission" date="2016-04" db="EMBL/GenBank/DDBJ databases">
        <authorList>
            <person name="Nguyen H.D."/>
            <person name="Samba Siva P."/>
            <person name="Cullis J."/>
            <person name="Levesque C.A."/>
            <person name="Hambleton S."/>
        </authorList>
    </citation>
    <scope>NUCLEOTIDE SEQUENCE</scope>
    <source>
        <strain evidence="2">DAOMC 236426</strain>
    </source>
</reference>
<feature type="compositionally biased region" description="Low complexity" evidence="1">
    <location>
        <begin position="184"/>
        <end position="228"/>
    </location>
</feature>
<dbReference type="EMBL" id="LWDE02001492">
    <property type="protein sequence ID" value="KAE8240251.1"/>
    <property type="molecule type" value="Genomic_DNA"/>
</dbReference>